<name>A0A7X2ZCG3_9BACL</name>
<dbReference type="Pfam" id="PF13379">
    <property type="entry name" value="NMT1_2"/>
    <property type="match status" value="1"/>
</dbReference>
<dbReference type="GO" id="GO:0042626">
    <property type="term" value="F:ATPase-coupled transmembrane transporter activity"/>
    <property type="evidence" value="ECO:0007669"/>
    <property type="project" value="InterPro"/>
</dbReference>
<dbReference type="PROSITE" id="PS51257">
    <property type="entry name" value="PROKAR_LIPOPROTEIN"/>
    <property type="match status" value="1"/>
</dbReference>
<sequence>MKPNKWIVLLLSLLVMASLAGCGTKTSNTDGQNLTVNIGYIKNVAPSYLAKEKGFVEKQFAAKGAKVNWVEFQTGPEEFEALSANHIDFLACGNTPVIVAQAAGIDFKIISLYSSGLKNNVLLLPKDSPIKSIQELKDKKIAVAKGSTSYNLIYRALDQAGLQPSDVKLIQLAPSEAKPAFENGTVDAWGIWEPFISTEQATVGAKILVSGEDLKMPSPNFTVASTKFAKEHPEFVELYLKALDEAVAWQTQNQNEAVDLYAQVLKLDKAIVANIVKNTDFRNDPVSDDYIKEHQKTADTLYDLGGVKNKVEVAKVIDNTFITRAKQETKTN</sequence>
<feature type="domain" description="Solute-binding protein family 3/N-terminal" evidence="7">
    <location>
        <begin position="35"/>
        <end position="257"/>
    </location>
</feature>
<dbReference type="NCBIfam" id="TIGR01728">
    <property type="entry name" value="SsuA_fam"/>
    <property type="match status" value="1"/>
</dbReference>
<gene>
    <name evidence="8" type="ORF">GNP93_12815</name>
</gene>
<evidence type="ECO:0000313" key="9">
    <source>
        <dbReference type="Proteomes" id="UP000450917"/>
    </source>
</evidence>
<dbReference type="PANTHER" id="PTHR30024">
    <property type="entry name" value="ALIPHATIC SULFONATES-BINDING PROTEIN-RELATED"/>
    <property type="match status" value="1"/>
</dbReference>
<evidence type="ECO:0000256" key="4">
    <source>
        <dbReference type="ARBA" id="ARBA00055538"/>
    </source>
</evidence>
<dbReference type="Gene3D" id="3.40.190.10">
    <property type="entry name" value="Periplasmic binding protein-like II"/>
    <property type="match status" value="2"/>
</dbReference>
<keyword evidence="3 6" id="KW-0732">Signal</keyword>
<dbReference type="GO" id="GO:0016020">
    <property type="term" value="C:membrane"/>
    <property type="evidence" value="ECO:0007669"/>
    <property type="project" value="InterPro"/>
</dbReference>
<evidence type="ECO:0000256" key="1">
    <source>
        <dbReference type="ARBA" id="ARBA00010742"/>
    </source>
</evidence>
<dbReference type="Proteomes" id="UP000450917">
    <property type="component" value="Unassembled WGS sequence"/>
</dbReference>
<dbReference type="EMBL" id="WNZX01000009">
    <property type="protein sequence ID" value="MUG71551.1"/>
    <property type="molecule type" value="Genomic_DNA"/>
</dbReference>
<organism evidence="8 9">
    <name type="scientific">Paenibacillus validus</name>
    <dbReference type="NCBI Taxonomy" id="44253"/>
    <lineage>
        <taxon>Bacteria</taxon>
        <taxon>Bacillati</taxon>
        <taxon>Bacillota</taxon>
        <taxon>Bacilli</taxon>
        <taxon>Bacillales</taxon>
        <taxon>Paenibacillaceae</taxon>
        <taxon>Paenibacillus</taxon>
    </lineage>
</organism>
<dbReference type="PANTHER" id="PTHR30024:SF42">
    <property type="entry name" value="ALIPHATIC SULFONATES-BINDING PROTEIN-RELATED"/>
    <property type="match status" value="1"/>
</dbReference>
<protein>
    <recommendedName>
        <fullName evidence="5">Putative aliphatic sulfonates-binding protein</fullName>
    </recommendedName>
</protein>
<evidence type="ECO:0000256" key="6">
    <source>
        <dbReference type="SAM" id="SignalP"/>
    </source>
</evidence>
<dbReference type="SUPFAM" id="SSF53850">
    <property type="entry name" value="Periplasmic binding protein-like II"/>
    <property type="match status" value="1"/>
</dbReference>
<dbReference type="InterPro" id="IPR010067">
    <property type="entry name" value="ABC_SsuA_sub-bd"/>
</dbReference>
<accession>A0A7X2ZCG3</accession>
<proteinExistence type="inferred from homology"/>
<evidence type="ECO:0000256" key="3">
    <source>
        <dbReference type="ARBA" id="ARBA00022729"/>
    </source>
</evidence>
<comment type="caution">
    <text evidence="8">The sequence shown here is derived from an EMBL/GenBank/DDBJ whole genome shotgun (WGS) entry which is preliminary data.</text>
</comment>
<evidence type="ECO:0000313" key="8">
    <source>
        <dbReference type="EMBL" id="MUG71551.1"/>
    </source>
</evidence>
<feature type="signal peptide" evidence="6">
    <location>
        <begin position="1"/>
        <end position="20"/>
    </location>
</feature>
<evidence type="ECO:0000259" key="7">
    <source>
        <dbReference type="SMART" id="SM00062"/>
    </source>
</evidence>
<dbReference type="RefSeq" id="WP_127606297.1">
    <property type="nucleotide sequence ID" value="NZ_JARTHJ010000003.1"/>
</dbReference>
<evidence type="ECO:0000256" key="5">
    <source>
        <dbReference type="ARBA" id="ARBA00070228"/>
    </source>
</evidence>
<comment type="similarity">
    <text evidence="1">Belongs to the bacterial solute-binding protein SsuA/TauA family.</text>
</comment>
<keyword evidence="9" id="KW-1185">Reference proteome</keyword>
<comment type="function">
    <text evidence="4">Part of a binding-protein-dependent transport system for aliphatic sulfonates. Putative binding protein.</text>
</comment>
<feature type="chain" id="PRO_5038602543" description="Putative aliphatic sulfonates-binding protein" evidence="6">
    <location>
        <begin position="21"/>
        <end position="332"/>
    </location>
</feature>
<dbReference type="AlphaFoldDB" id="A0A7X2ZCG3"/>
<dbReference type="FunFam" id="3.40.190.10:FF:000050">
    <property type="entry name" value="Sulfonate ABC transporter substrate-binding protein"/>
    <property type="match status" value="1"/>
</dbReference>
<dbReference type="SMART" id="SM00062">
    <property type="entry name" value="PBPb"/>
    <property type="match status" value="1"/>
</dbReference>
<dbReference type="InterPro" id="IPR001638">
    <property type="entry name" value="Solute-binding_3/MltF_N"/>
</dbReference>
<reference evidence="8 9" key="1">
    <citation type="submission" date="2019-11" db="EMBL/GenBank/DDBJ databases">
        <title>Draft genome sequences of five Paenibacillus species of dairy origin.</title>
        <authorList>
            <person name="Olajide A.M."/>
            <person name="Chen S."/>
            <person name="Lapointe G."/>
        </authorList>
    </citation>
    <scope>NUCLEOTIDE SEQUENCE [LARGE SCALE GENOMIC DNA]</scope>
    <source>
        <strain evidence="8 9">2CS3</strain>
    </source>
</reference>
<keyword evidence="2" id="KW-0813">Transport</keyword>
<evidence type="ECO:0000256" key="2">
    <source>
        <dbReference type="ARBA" id="ARBA00022448"/>
    </source>
</evidence>